<feature type="domain" description="N-acetyltransferase" evidence="3">
    <location>
        <begin position="3"/>
        <end position="173"/>
    </location>
</feature>
<evidence type="ECO:0000256" key="2">
    <source>
        <dbReference type="ARBA" id="ARBA00023315"/>
    </source>
</evidence>
<keyword evidence="1 4" id="KW-0808">Transferase</keyword>
<reference evidence="4 5" key="1">
    <citation type="submission" date="2018-01" db="EMBL/GenBank/DDBJ databases">
        <authorList>
            <person name="Paulsen S."/>
            <person name="Gram L.K."/>
        </authorList>
    </citation>
    <scope>NUCLEOTIDE SEQUENCE [LARGE SCALE GENOMIC DNA]</scope>
    <source>
        <strain evidence="4 5">S2599</strain>
    </source>
</reference>
<dbReference type="Proteomes" id="UP000306719">
    <property type="component" value="Unassembled WGS sequence"/>
</dbReference>
<dbReference type="CDD" id="cd04301">
    <property type="entry name" value="NAT_SF"/>
    <property type="match status" value="1"/>
</dbReference>
<name>A0A5S3X317_9GAMM</name>
<dbReference type="AlphaFoldDB" id="A0A5S3X317"/>
<organism evidence="4 5">
    <name type="scientific">Pseudoalteromonas rubra</name>
    <dbReference type="NCBI Taxonomy" id="43658"/>
    <lineage>
        <taxon>Bacteria</taxon>
        <taxon>Pseudomonadati</taxon>
        <taxon>Pseudomonadota</taxon>
        <taxon>Gammaproteobacteria</taxon>
        <taxon>Alteromonadales</taxon>
        <taxon>Pseudoalteromonadaceae</taxon>
        <taxon>Pseudoalteromonas</taxon>
    </lineage>
</organism>
<comment type="caution">
    <text evidence="4">The sequence shown here is derived from an EMBL/GenBank/DDBJ whole genome shotgun (WGS) entry which is preliminary data.</text>
</comment>
<dbReference type="Pfam" id="PF00583">
    <property type="entry name" value="Acetyltransf_1"/>
    <property type="match status" value="1"/>
</dbReference>
<dbReference type="EMBL" id="PNCJ01000008">
    <property type="protein sequence ID" value="TMP38586.1"/>
    <property type="molecule type" value="Genomic_DNA"/>
</dbReference>
<proteinExistence type="predicted"/>
<dbReference type="OrthoDB" id="3389160at2"/>
<sequence>MRLTIEPLTQLTVVQQQALACQLQACVAQGASLGFYQPLSDADLTDYWSQVNIELAEKKRLLLGAYVNQLLVASVQLAPCQKQNGRHRGEVEKLLVHPDYQRQGIAQTLMQRLEVYASQLGIKLLVLDTQSGDKSEQFYQAVGFSKSGEIPHFVSDQQGALYATSYYYKLLGQSTLASNSSSLS</sequence>
<accession>A0A5S3X317</accession>
<evidence type="ECO:0000256" key="1">
    <source>
        <dbReference type="ARBA" id="ARBA00022679"/>
    </source>
</evidence>
<reference evidence="5" key="2">
    <citation type="submission" date="2019-06" db="EMBL/GenBank/DDBJ databases">
        <title>Co-occurence of chitin degradation, pigmentation and bioactivity in marine Pseudoalteromonas.</title>
        <authorList>
            <person name="Sonnenschein E.C."/>
            <person name="Bech P.K."/>
        </authorList>
    </citation>
    <scope>NUCLEOTIDE SEQUENCE [LARGE SCALE GENOMIC DNA]</scope>
    <source>
        <strain evidence="5">S2599</strain>
    </source>
</reference>
<dbReference type="InterPro" id="IPR016181">
    <property type="entry name" value="Acyl_CoA_acyltransferase"/>
</dbReference>
<dbReference type="Gene3D" id="3.40.630.30">
    <property type="match status" value="1"/>
</dbReference>
<dbReference type="InterPro" id="IPR050832">
    <property type="entry name" value="Bact_Acetyltransf"/>
</dbReference>
<keyword evidence="2" id="KW-0012">Acyltransferase</keyword>
<dbReference type="PANTHER" id="PTHR43877:SF8">
    <property type="entry name" value="N-ACETYLGLUTAMATE SYNTHASE-RELATED"/>
    <property type="match status" value="1"/>
</dbReference>
<dbReference type="SUPFAM" id="SSF55729">
    <property type="entry name" value="Acyl-CoA N-acyltransferases (Nat)"/>
    <property type="match status" value="1"/>
</dbReference>
<dbReference type="RefSeq" id="WP_138543896.1">
    <property type="nucleotide sequence ID" value="NZ_PNCJ01000008.1"/>
</dbReference>
<gene>
    <name evidence="4" type="ORF">CWB98_05330</name>
</gene>
<evidence type="ECO:0000313" key="5">
    <source>
        <dbReference type="Proteomes" id="UP000306719"/>
    </source>
</evidence>
<evidence type="ECO:0000313" key="4">
    <source>
        <dbReference type="EMBL" id="TMP38586.1"/>
    </source>
</evidence>
<dbReference type="GO" id="GO:0016747">
    <property type="term" value="F:acyltransferase activity, transferring groups other than amino-acyl groups"/>
    <property type="evidence" value="ECO:0007669"/>
    <property type="project" value="InterPro"/>
</dbReference>
<dbReference type="PANTHER" id="PTHR43877">
    <property type="entry name" value="AMINOALKYLPHOSPHONATE N-ACETYLTRANSFERASE-RELATED-RELATED"/>
    <property type="match status" value="1"/>
</dbReference>
<protein>
    <submittedName>
        <fullName evidence="4">N-acetyltransferase</fullName>
    </submittedName>
</protein>
<evidence type="ECO:0000259" key="3">
    <source>
        <dbReference type="PROSITE" id="PS51186"/>
    </source>
</evidence>
<dbReference type="PROSITE" id="PS51186">
    <property type="entry name" value="GNAT"/>
    <property type="match status" value="1"/>
</dbReference>
<dbReference type="InterPro" id="IPR000182">
    <property type="entry name" value="GNAT_dom"/>
</dbReference>